<dbReference type="FunCoup" id="E2BLT4">
    <property type="interactions" value="22"/>
</dbReference>
<keyword evidence="3 9" id="KW-0812">Transmembrane</keyword>
<evidence type="ECO:0000313" key="12">
    <source>
        <dbReference type="Proteomes" id="UP000008237"/>
    </source>
</evidence>
<evidence type="ECO:0000256" key="9">
    <source>
        <dbReference type="SAM" id="Phobius"/>
    </source>
</evidence>
<dbReference type="InterPro" id="IPR057074">
    <property type="entry name" value="IR75A_N"/>
</dbReference>
<feature type="transmembrane region" description="Helical" evidence="9">
    <location>
        <begin position="414"/>
        <end position="432"/>
    </location>
</feature>
<keyword evidence="12" id="KW-1185">Reference proteome</keyword>
<reference evidence="11 12" key="1">
    <citation type="journal article" date="2010" name="Science">
        <title>Genomic comparison of the ants Camponotus floridanus and Harpegnathos saltator.</title>
        <authorList>
            <person name="Bonasio R."/>
            <person name="Zhang G."/>
            <person name="Ye C."/>
            <person name="Mutti N.S."/>
            <person name="Fang X."/>
            <person name="Qin N."/>
            <person name="Donahue G."/>
            <person name="Yang P."/>
            <person name="Li Q."/>
            <person name="Li C."/>
            <person name="Zhang P."/>
            <person name="Huang Z."/>
            <person name="Berger S.L."/>
            <person name="Reinberg D."/>
            <person name="Wang J."/>
            <person name="Liebig J."/>
        </authorList>
    </citation>
    <scope>NUCLEOTIDE SEQUENCE [LARGE SCALE GENOMIC DNA]</scope>
    <source>
        <strain evidence="11 12">R22 G/1</strain>
    </source>
</reference>
<gene>
    <name evidence="11" type="ORF">EAI_02237</name>
</gene>
<feature type="region of interest" description="Disordered" evidence="8">
    <location>
        <begin position="684"/>
        <end position="705"/>
    </location>
</feature>
<keyword evidence="2" id="KW-1003">Cell membrane</keyword>
<dbReference type="Gene3D" id="1.10.287.70">
    <property type="match status" value="1"/>
</dbReference>
<evidence type="ECO:0000256" key="8">
    <source>
        <dbReference type="SAM" id="MobiDB-lite"/>
    </source>
</evidence>
<evidence type="ECO:0000256" key="7">
    <source>
        <dbReference type="ARBA" id="ARBA00023180"/>
    </source>
</evidence>
<dbReference type="InParanoid" id="E2BLT4"/>
<dbReference type="SUPFAM" id="SSF53850">
    <property type="entry name" value="Periplasmic binding protein-like II"/>
    <property type="match status" value="1"/>
</dbReference>
<keyword evidence="5 9" id="KW-0472">Membrane</keyword>
<feature type="transmembrane region" description="Helical" evidence="9">
    <location>
        <begin position="631"/>
        <end position="651"/>
    </location>
</feature>
<protein>
    <recommendedName>
        <fullName evidence="10">Ionotropic receptor 75a N-terminal domain-containing protein</fullName>
    </recommendedName>
</protein>
<evidence type="ECO:0000256" key="1">
    <source>
        <dbReference type="ARBA" id="ARBA00004651"/>
    </source>
</evidence>
<dbReference type="GO" id="GO:0005886">
    <property type="term" value="C:plasma membrane"/>
    <property type="evidence" value="ECO:0007669"/>
    <property type="project" value="UniProtKB-SubCell"/>
</dbReference>
<comment type="subcellular location">
    <subcellularLocation>
        <location evidence="1">Cell membrane</location>
        <topology evidence="1">Multi-pass membrane protein</topology>
    </subcellularLocation>
</comment>
<organism evidence="12">
    <name type="scientific">Harpegnathos saltator</name>
    <name type="common">Jerdon's jumping ant</name>
    <dbReference type="NCBI Taxonomy" id="610380"/>
    <lineage>
        <taxon>Eukaryota</taxon>
        <taxon>Metazoa</taxon>
        <taxon>Ecdysozoa</taxon>
        <taxon>Arthropoda</taxon>
        <taxon>Hexapoda</taxon>
        <taxon>Insecta</taxon>
        <taxon>Pterygota</taxon>
        <taxon>Neoptera</taxon>
        <taxon>Endopterygota</taxon>
        <taxon>Hymenoptera</taxon>
        <taxon>Apocrita</taxon>
        <taxon>Aculeata</taxon>
        <taxon>Formicoidea</taxon>
        <taxon>Formicidae</taxon>
        <taxon>Ponerinae</taxon>
        <taxon>Ponerini</taxon>
        <taxon>Harpegnathos</taxon>
    </lineage>
</organism>
<feature type="domain" description="Ionotropic receptor 75a N-terminal" evidence="10">
    <location>
        <begin position="82"/>
        <end position="261"/>
    </location>
</feature>
<evidence type="ECO:0000256" key="3">
    <source>
        <dbReference type="ARBA" id="ARBA00022692"/>
    </source>
</evidence>
<evidence type="ECO:0000313" key="11">
    <source>
        <dbReference type="EMBL" id="EFN83418.1"/>
    </source>
</evidence>
<proteinExistence type="predicted"/>
<sequence>MDEAEPRDVSEIASAIFSEIVLSFRSERKRNHAGLVSSTARCTVVIASHSSCTTKQGMRSLSGLVCSLHTFIVAVWAQSSFIIRDYFVHKNVTRVVGFSCGDVEDDLLTMKLLNAVGVSAAIKPAGFQLDVLRYLESDYTLGVFLDIRCPGQNISGIYDKGLEHRLFDHSYNWLILGTNLSYSVQSLNDSGFSIITDFVILVPDGESDYVLYDVYNHFKLRGGLLNITRLGTWNEKDGLSIILTESKIIRRRNFHGIRIKAAGIVLHRPETVSLLEYLERDKLEIMDNWPKFGYTLVSYISEIFNFSIDLIEIDHWQKNDTVGPLMEAFKRGEADLGYYPSILTIERYGYARVIVQQWPTRTCFMFRTIPAMKMKPWVILKPFAVDTWCTILALVVIIVFVLSFILKLERAGDYSYSISVLVAIAALCQQGFPSLSEQSASRVALIQITVFGLLVYNYYSAAIVSARLNEPLQKMNDSLYSLVHNKMTLGAEQNVFFNFLLRNTRPDVQYFKNYWNSLPNSKKFIPIEEGVQKMMKGGFAYHADPDDIYPSIDVEFDKQMICQLTEVHLLQPSELGIWSNLHSHLHEISKLALIRMSTSGIQRREVRRRQARKPYCPSEEIFVSSVTIYEVAPMLILLLIGMTLALIVFGIENLMFRLMHSKQTGILPLKRSKLLPKSKAPSVMALKRDKPPMKSKAPSKKNVTMALPKKNTLPKNVLTMKR</sequence>
<dbReference type="PANTHER" id="PTHR42643">
    <property type="entry name" value="IONOTROPIC RECEPTOR 20A-RELATED"/>
    <property type="match status" value="1"/>
</dbReference>
<dbReference type="OMA" id="CWQSDES"/>
<dbReference type="EMBL" id="GL449036">
    <property type="protein sequence ID" value="EFN83418.1"/>
    <property type="molecule type" value="Genomic_DNA"/>
</dbReference>
<dbReference type="Proteomes" id="UP000008237">
    <property type="component" value="Unassembled WGS sequence"/>
</dbReference>
<dbReference type="Pfam" id="PF24576">
    <property type="entry name" value="IR75A_N"/>
    <property type="match status" value="1"/>
</dbReference>
<accession>E2BLT4</accession>
<keyword evidence="6" id="KW-0675">Receptor</keyword>
<dbReference type="AlphaFoldDB" id="E2BLT4"/>
<dbReference type="InterPro" id="IPR052192">
    <property type="entry name" value="Insect_Ionotropic_Sensory_Rcpt"/>
</dbReference>
<keyword evidence="4 9" id="KW-1133">Transmembrane helix</keyword>
<evidence type="ECO:0000259" key="10">
    <source>
        <dbReference type="Pfam" id="PF24576"/>
    </source>
</evidence>
<dbReference type="OrthoDB" id="413361at2759"/>
<dbReference type="PANTHER" id="PTHR42643:SF32">
    <property type="entry name" value="IONOTROPIC RECEPTOR 31A, ISOFORM C-RELATED"/>
    <property type="match status" value="1"/>
</dbReference>
<keyword evidence="7" id="KW-0325">Glycoprotein</keyword>
<evidence type="ECO:0000256" key="6">
    <source>
        <dbReference type="ARBA" id="ARBA00023170"/>
    </source>
</evidence>
<feature type="transmembrane region" description="Helical" evidence="9">
    <location>
        <begin position="444"/>
        <end position="466"/>
    </location>
</feature>
<feature type="transmembrane region" description="Helical" evidence="9">
    <location>
        <begin position="383"/>
        <end position="408"/>
    </location>
</feature>
<evidence type="ECO:0000256" key="5">
    <source>
        <dbReference type="ARBA" id="ARBA00023136"/>
    </source>
</evidence>
<name>E2BLT4_HARSA</name>
<evidence type="ECO:0000256" key="2">
    <source>
        <dbReference type="ARBA" id="ARBA00022475"/>
    </source>
</evidence>
<evidence type="ECO:0000256" key="4">
    <source>
        <dbReference type="ARBA" id="ARBA00022989"/>
    </source>
</evidence>